<organism evidence="1 2">
    <name type="scientific">Novosphingobium barchaimii LL02</name>
    <dbReference type="NCBI Taxonomy" id="1114963"/>
    <lineage>
        <taxon>Bacteria</taxon>
        <taxon>Pseudomonadati</taxon>
        <taxon>Pseudomonadota</taxon>
        <taxon>Alphaproteobacteria</taxon>
        <taxon>Sphingomonadales</taxon>
        <taxon>Sphingomonadaceae</taxon>
        <taxon>Novosphingobium</taxon>
    </lineage>
</organism>
<comment type="caution">
    <text evidence="1">The sequence shown here is derived from an EMBL/GenBank/DDBJ whole genome shotgun (WGS) entry which is preliminary data.</text>
</comment>
<dbReference type="AlphaFoldDB" id="A0A0J8B0P5"/>
<name>A0A0J8B0P5_9SPHN</name>
<evidence type="ECO:0000313" key="1">
    <source>
        <dbReference type="EMBL" id="KMS59970.1"/>
    </source>
</evidence>
<evidence type="ECO:0000313" key="2">
    <source>
        <dbReference type="Proteomes" id="UP000052268"/>
    </source>
</evidence>
<dbReference type="EMBL" id="JACU01000002">
    <property type="protein sequence ID" value="KMS59970.1"/>
    <property type="molecule type" value="Genomic_DNA"/>
</dbReference>
<dbReference type="Proteomes" id="UP000052268">
    <property type="component" value="Unassembled WGS sequence"/>
</dbReference>
<proteinExistence type="predicted"/>
<gene>
    <name evidence="1" type="ORF">V474_07660</name>
</gene>
<keyword evidence="2" id="KW-1185">Reference proteome</keyword>
<dbReference type="PATRIC" id="fig|1114963.3.peg.430"/>
<sequence length="90" mass="9671">MRVKRNGVTEIDPFTNMGRIIGRVSTNGANGSVTDDGLLSGAVEWQITIINVPPSSGFAAPSVSVSGNVLTWTYQTAGTWIPCIITYWVR</sequence>
<accession>A0A0J8B0P5</accession>
<reference evidence="1 2" key="1">
    <citation type="journal article" date="2015" name="G3 (Bethesda)">
        <title>Insights into Ongoing Evolution of the Hexachlorocyclohexane Catabolic Pathway from Comparative Genomics of Ten Sphingomonadaceae Strains.</title>
        <authorList>
            <person name="Pearce S.L."/>
            <person name="Oakeshott J.G."/>
            <person name="Pandey G."/>
        </authorList>
    </citation>
    <scope>NUCLEOTIDE SEQUENCE [LARGE SCALE GENOMIC DNA]</scope>
    <source>
        <strain evidence="1 2">LL02</strain>
    </source>
</reference>
<protein>
    <submittedName>
        <fullName evidence="1">Uncharacterized protein</fullName>
    </submittedName>
</protein>